<protein>
    <submittedName>
        <fullName evidence="3">Uncharacterized protein</fullName>
    </submittedName>
</protein>
<organism evidence="3 4">
    <name type="scientific">Stachybotrys chartarum (strain CBS 109288 / IBT 7711)</name>
    <name type="common">Toxic black mold</name>
    <name type="synonym">Stilbospora chartarum</name>
    <dbReference type="NCBI Taxonomy" id="1280523"/>
    <lineage>
        <taxon>Eukaryota</taxon>
        <taxon>Fungi</taxon>
        <taxon>Dikarya</taxon>
        <taxon>Ascomycota</taxon>
        <taxon>Pezizomycotina</taxon>
        <taxon>Sordariomycetes</taxon>
        <taxon>Hypocreomycetidae</taxon>
        <taxon>Hypocreales</taxon>
        <taxon>Stachybotryaceae</taxon>
        <taxon>Stachybotrys</taxon>
    </lineage>
</organism>
<proteinExistence type="predicted"/>
<name>A0A084AFN4_STACB</name>
<feature type="signal peptide" evidence="2">
    <location>
        <begin position="1"/>
        <end position="31"/>
    </location>
</feature>
<sequence>MSPGPSRYIASWKTLPLVLLLPLLLFHHTSIISKMSDELPDISALLLQLRQSLRITPGLGLTFPELDLSAIPPPPPFPPVFSSLPSAPSSISSAANAATTTTEETAPRGKKRKFEE</sequence>
<dbReference type="HOGENOM" id="CLU_2098421_0_0_1"/>
<accession>A0A084AFN4</accession>
<keyword evidence="2" id="KW-0732">Signal</keyword>
<evidence type="ECO:0000313" key="4">
    <source>
        <dbReference type="Proteomes" id="UP000028045"/>
    </source>
</evidence>
<dbReference type="Proteomes" id="UP000028045">
    <property type="component" value="Unassembled WGS sequence"/>
</dbReference>
<feature type="region of interest" description="Disordered" evidence="1">
    <location>
        <begin position="82"/>
        <end position="116"/>
    </location>
</feature>
<feature type="compositionally biased region" description="Low complexity" evidence="1">
    <location>
        <begin position="82"/>
        <end position="104"/>
    </location>
</feature>
<dbReference type="EMBL" id="KL648752">
    <property type="protein sequence ID" value="KEY64113.1"/>
    <property type="molecule type" value="Genomic_DNA"/>
</dbReference>
<evidence type="ECO:0000313" key="3">
    <source>
        <dbReference type="EMBL" id="KEY64113.1"/>
    </source>
</evidence>
<gene>
    <name evidence="3" type="ORF">S7711_11150</name>
</gene>
<reference evidence="3 4" key="1">
    <citation type="journal article" date="2014" name="BMC Genomics">
        <title>Comparative genome sequencing reveals chemotype-specific gene clusters in the toxigenic black mold Stachybotrys.</title>
        <authorList>
            <person name="Semeiks J."/>
            <person name="Borek D."/>
            <person name="Otwinowski Z."/>
            <person name="Grishin N.V."/>
        </authorList>
    </citation>
    <scope>NUCLEOTIDE SEQUENCE [LARGE SCALE GENOMIC DNA]</scope>
    <source>
        <strain evidence="4">CBS 109288 / IBT 7711</strain>
    </source>
</reference>
<evidence type="ECO:0000256" key="1">
    <source>
        <dbReference type="SAM" id="MobiDB-lite"/>
    </source>
</evidence>
<feature type="chain" id="PRO_5001770898" evidence="2">
    <location>
        <begin position="32"/>
        <end position="116"/>
    </location>
</feature>
<dbReference type="AlphaFoldDB" id="A0A084AFN4"/>
<keyword evidence="4" id="KW-1185">Reference proteome</keyword>
<evidence type="ECO:0000256" key="2">
    <source>
        <dbReference type="SAM" id="SignalP"/>
    </source>
</evidence>